<dbReference type="InterPro" id="IPR035914">
    <property type="entry name" value="Sperma_CUB_dom_sf"/>
</dbReference>
<proteinExistence type="predicted"/>
<dbReference type="OrthoDB" id="446173at2759"/>
<dbReference type="InterPro" id="IPR038877">
    <property type="entry name" value="THSD1"/>
</dbReference>
<dbReference type="SMART" id="SM00209">
    <property type="entry name" value="TSP1"/>
    <property type="match status" value="1"/>
</dbReference>
<reference evidence="2" key="2">
    <citation type="submission" date="2022-10" db="EMBL/GenBank/DDBJ databases">
        <authorList>
            <consortium name="ENA_rothamsted_submissions"/>
            <consortium name="culmorum"/>
            <person name="King R."/>
        </authorList>
    </citation>
    <scope>NUCLEOTIDE SEQUENCE</scope>
</reference>
<dbReference type="EMBL" id="OU893349">
    <property type="protein sequence ID" value="CAG9787590.1"/>
    <property type="molecule type" value="Genomic_DNA"/>
</dbReference>
<dbReference type="InterPro" id="IPR036383">
    <property type="entry name" value="TSP1_rpt_sf"/>
</dbReference>
<feature type="compositionally biased region" description="Polar residues" evidence="1">
    <location>
        <begin position="731"/>
        <end position="762"/>
    </location>
</feature>
<organism evidence="2 3">
    <name type="scientific">Diatraea saccharalis</name>
    <name type="common">sugarcane borer</name>
    <dbReference type="NCBI Taxonomy" id="40085"/>
    <lineage>
        <taxon>Eukaryota</taxon>
        <taxon>Metazoa</taxon>
        <taxon>Ecdysozoa</taxon>
        <taxon>Arthropoda</taxon>
        <taxon>Hexapoda</taxon>
        <taxon>Insecta</taxon>
        <taxon>Pterygota</taxon>
        <taxon>Neoptera</taxon>
        <taxon>Endopterygota</taxon>
        <taxon>Lepidoptera</taxon>
        <taxon>Glossata</taxon>
        <taxon>Ditrysia</taxon>
        <taxon>Pyraloidea</taxon>
        <taxon>Crambidae</taxon>
        <taxon>Crambinae</taxon>
        <taxon>Diatraea</taxon>
    </lineage>
</organism>
<keyword evidence="3" id="KW-1185">Reference proteome</keyword>
<evidence type="ECO:0000313" key="3">
    <source>
        <dbReference type="Proteomes" id="UP001153714"/>
    </source>
</evidence>
<dbReference type="Pfam" id="PF00090">
    <property type="entry name" value="TSP_1"/>
    <property type="match status" value="1"/>
</dbReference>
<reference evidence="2" key="1">
    <citation type="submission" date="2021-12" db="EMBL/GenBank/DDBJ databases">
        <authorList>
            <person name="King R."/>
        </authorList>
    </citation>
    <scope>NUCLEOTIDE SEQUENCE</scope>
</reference>
<feature type="compositionally biased region" description="Acidic residues" evidence="1">
    <location>
        <begin position="713"/>
        <end position="726"/>
    </location>
</feature>
<dbReference type="Gene3D" id="2.20.100.10">
    <property type="entry name" value="Thrombospondin type-1 (TSP1) repeat"/>
    <property type="match status" value="1"/>
</dbReference>
<feature type="compositionally biased region" description="Basic and acidic residues" evidence="1">
    <location>
        <begin position="1044"/>
        <end position="1081"/>
    </location>
</feature>
<dbReference type="GO" id="GO:0071944">
    <property type="term" value="C:cell periphery"/>
    <property type="evidence" value="ECO:0007669"/>
    <property type="project" value="TreeGrafter"/>
</dbReference>
<feature type="compositionally biased region" description="Basic and acidic residues" evidence="1">
    <location>
        <begin position="700"/>
        <end position="712"/>
    </location>
</feature>
<dbReference type="PANTHER" id="PTHR16311:SF3">
    <property type="entry name" value="THROMBOSPONDIN TYPE-1 DOMAIN-CONTAINING PROTEIN 1"/>
    <property type="match status" value="1"/>
</dbReference>
<dbReference type="SUPFAM" id="SSF49854">
    <property type="entry name" value="Spermadhesin, CUB domain"/>
    <property type="match status" value="1"/>
</dbReference>
<feature type="compositionally biased region" description="Polar residues" evidence="1">
    <location>
        <begin position="999"/>
        <end position="1008"/>
    </location>
</feature>
<gene>
    <name evidence="2" type="ORF">DIATSA_LOCUS5460</name>
</gene>
<dbReference type="SUPFAM" id="SSF82895">
    <property type="entry name" value="TSP-1 type 1 repeat"/>
    <property type="match status" value="1"/>
</dbReference>
<feature type="compositionally biased region" description="Low complexity" evidence="1">
    <location>
        <begin position="771"/>
        <end position="794"/>
    </location>
</feature>
<evidence type="ECO:0008006" key="4">
    <source>
        <dbReference type="Google" id="ProtNLM"/>
    </source>
</evidence>
<feature type="region of interest" description="Disordered" evidence="1">
    <location>
        <begin position="1042"/>
        <end position="1110"/>
    </location>
</feature>
<feature type="compositionally biased region" description="Basic and acidic residues" evidence="1">
    <location>
        <begin position="1101"/>
        <end position="1110"/>
    </location>
</feature>
<evidence type="ECO:0000313" key="2">
    <source>
        <dbReference type="EMBL" id="CAG9787590.1"/>
    </source>
</evidence>
<name>A0A9N9R1Q7_9NEOP</name>
<feature type="region of interest" description="Disordered" evidence="1">
    <location>
        <begin position="944"/>
        <end position="1021"/>
    </location>
</feature>
<dbReference type="PROSITE" id="PS50092">
    <property type="entry name" value="TSP1"/>
    <property type="match status" value="1"/>
</dbReference>
<dbReference type="AlphaFoldDB" id="A0A9N9R1Q7"/>
<protein>
    <recommendedName>
        <fullName evidence="4">CUB domain-containing protein</fullName>
    </recommendedName>
</protein>
<feature type="region of interest" description="Disordered" evidence="1">
    <location>
        <begin position="694"/>
        <end position="841"/>
    </location>
</feature>
<sequence length="1110" mass="121063">MLPGGANFVNPYTSDDRTDLSQVWVEIPPALVALGGDVRVRMHGVLENSMLRIRIARDDDDGRSQLATMPLALDSEGRVTLPCGYFSRGGVYYLELVSDKEFLDYDSVNVSDTKEKRDADTRLHSNKDNSDINVENRIKRDVDNDGVIIETGDSVVKFWKFDVMWPMAKLDVTPEQIQTYPERQVTAILEFPGVMCTPMETSADFWLELLYCGHSSGGAVLCDGKNTSSNAHVLYSEQMHGFPGRRTMTLRCELFGQAGDYALTLRPAAATGPQDFAAAFIKADWSEQFVLNVHGGSVLPCSDGFRVLFQYPECVLEGADRVRVFGRDGERLRYVAEQRVRRGQHTASFDCRLFSERYAEYCFVYVSQAVTGAVADVRMDCLPTSPLSEGGAGGWGEWSAWSPCPAPAHCSTRTRSRHRFCDSPPPAYGAKYCEGEAVELEACECSARPWAGDSSVVVAEVGARCRCGCVLHLAPTARLLAGSARACPSRSFWLLQAEEGLVVRLRMESVRLPCTGQALRARDGDSLGSPLLASWDGPDSSAVVGAVETTTDSSGVMEIAGGRHILVELRSSDTSERCAGGFLAHASQVEPIRNASAAWAVVSSATWWRGGGGARGAAVALAAIAALAALCLALHSAHRTRAYQRAADKESLTDSDACSASLEMGAATAGSRSTLLSEVVGGGVSLRRLLPSGKTRHTRLRDSDRASENVDQKEEEDDHTDTEADPGDNVSVASARSTASQATVTPETVSSSSAPVTRSNVAPSPLRRSHTVTATSNVSVSTTVSKVTSPPQTSNTEVMTVDLSTSVSSVSERDDSCSEKDKDSLWEKDRSESRASSSTSAATLTNGWYSPALSGVASAKIRDNPKHTKESCNRRLLRSDLSLTSHPEMEIDYYDYEVNNAGSVPGSYLGMDPAFLVWIPPLEEGDILKEIDENKEHVYEEVLPKELHPDPGSNSESPEERPCSSNKRNSDNRSNRSNESIKSTRKVMDRSNIIHPLNFSISDLQNSPKLGKRNKKKRDEIPVTIQMRDLTLTRSPVKVHRKENRNDHDNSSTLKRVNDTARETNADTLKRSDINDLKFADETSDSSGEIKFADDSPDSNRLVDKYDVKV</sequence>
<dbReference type="Proteomes" id="UP001153714">
    <property type="component" value="Chromosome 18"/>
</dbReference>
<dbReference type="PANTHER" id="PTHR16311">
    <property type="entry name" value="THROMBOSPONDIN TYPE I DOMAIN-CONTAINING 1"/>
    <property type="match status" value="1"/>
</dbReference>
<evidence type="ECO:0000256" key="1">
    <source>
        <dbReference type="SAM" id="MobiDB-lite"/>
    </source>
</evidence>
<feature type="compositionally biased region" description="Basic and acidic residues" evidence="1">
    <location>
        <begin position="958"/>
        <end position="976"/>
    </location>
</feature>
<feature type="compositionally biased region" description="Low complexity" evidence="1">
    <location>
        <begin position="801"/>
        <end position="810"/>
    </location>
</feature>
<accession>A0A9N9R1Q7</accession>
<feature type="compositionally biased region" description="Basic and acidic residues" evidence="1">
    <location>
        <begin position="811"/>
        <end position="833"/>
    </location>
</feature>
<dbReference type="InterPro" id="IPR000884">
    <property type="entry name" value="TSP1_rpt"/>
</dbReference>